<dbReference type="GO" id="GO:0000776">
    <property type="term" value="C:kinetochore"/>
    <property type="evidence" value="ECO:0007669"/>
    <property type="project" value="UniProtKB-KW"/>
</dbReference>
<keyword evidence="8" id="KW-0175">Coiled coil</keyword>
<evidence type="ECO:0000256" key="3">
    <source>
        <dbReference type="ARBA" id="ARBA00022454"/>
    </source>
</evidence>
<feature type="coiled-coil region" evidence="8">
    <location>
        <begin position="147"/>
        <end position="189"/>
    </location>
</feature>
<sequence>METQYEEQAVTKPADSGGEGGPPQVAGAQAARPEDRMTLLLRLRAQTKQQLLEYKSMVDANEEKTPEQIMQEKQIEAKIEELENEVEEAKTAFEMKKLALDRMQLSTALKKHLEKVDIKTSVLMDNMKQILNLNKLIMKSQQETWDLEEKLLDVRKKRLQLKQASERKLLEIQTEKNKQKDDLDSMENSDKIKAIQQNLETEIQITTVIQHVFQVVKPHTPLIRFPDRRDNPKPNVSEVLRSAGLPSHTSSISQHSKGSKSPDWLMHQGPPDTAEMIKTLPQKYRRKLVSQEEIEFIQVCCCSLSQYCGRHLHIISFGVSAADLHVLPIVLSSVKDQEIRGPLTYVNLESLSDLKFFIILIGEPKSYEKSEIGFKT</sequence>
<dbReference type="GO" id="GO:0051382">
    <property type="term" value="P:kinetochore assembly"/>
    <property type="evidence" value="ECO:0007669"/>
    <property type="project" value="InterPro"/>
</dbReference>
<evidence type="ECO:0000256" key="2">
    <source>
        <dbReference type="ARBA" id="ARBA00004629"/>
    </source>
</evidence>
<proteinExistence type="inferred from homology"/>
<dbReference type="Proteomes" id="UP000322234">
    <property type="component" value="Unassembled WGS sequence"/>
</dbReference>
<dbReference type="PANTHER" id="PTHR48122:SF1">
    <property type="entry name" value="CENTROMERE PROTEIN H"/>
    <property type="match status" value="1"/>
</dbReference>
<evidence type="ECO:0000256" key="9">
    <source>
        <dbReference type="SAM" id="MobiDB-lite"/>
    </source>
</evidence>
<dbReference type="InterPro" id="IPR040034">
    <property type="entry name" value="CENP-H"/>
</dbReference>
<organism evidence="11 12">
    <name type="scientific">Bos mutus</name>
    <name type="common">wild yak</name>
    <dbReference type="NCBI Taxonomy" id="72004"/>
    <lineage>
        <taxon>Eukaryota</taxon>
        <taxon>Metazoa</taxon>
        <taxon>Chordata</taxon>
        <taxon>Craniata</taxon>
        <taxon>Vertebrata</taxon>
        <taxon>Euteleostomi</taxon>
        <taxon>Mammalia</taxon>
        <taxon>Eutheria</taxon>
        <taxon>Laurasiatheria</taxon>
        <taxon>Artiodactyla</taxon>
        <taxon>Ruminantia</taxon>
        <taxon>Pecora</taxon>
        <taxon>Bovidae</taxon>
        <taxon>Bovinae</taxon>
        <taxon>Bos</taxon>
    </lineage>
</organism>
<evidence type="ECO:0000256" key="8">
    <source>
        <dbReference type="SAM" id="Coils"/>
    </source>
</evidence>
<keyword evidence="5" id="KW-0539">Nucleus</keyword>
<dbReference type="GO" id="GO:0043515">
    <property type="term" value="F:kinetochore binding"/>
    <property type="evidence" value="ECO:0007669"/>
    <property type="project" value="TreeGrafter"/>
</dbReference>
<dbReference type="PANTHER" id="PTHR48122">
    <property type="entry name" value="CENTROMERE PROTEIN H"/>
    <property type="match status" value="1"/>
</dbReference>
<dbReference type="InterPro" id="IPR008426">
    <property type="entry name" value="CENP-H_C"/>
</dbReference>
<evidence type="ECO:0000256" key="4">
    <source>
        <dbReference type="ARBA" id="ARBA00022838"/>
    </source>
</evidence>
<feature type="compositionally biased region" description="Low complexity" evidence="9">
    <location>
        <begin position="22"/>
        <end position="31"/>
    </location>
</feature>
<evidence type="ECO:0000256" key="5">
    <source>
        <dbReference type="ARBA" id="ARBA00023242"/>
    </source>
</evidence>
<dbReference type="EMBL" id="VBQZ03000006">
    <property type="protein sequence ID" value="MXQ81089.1"/>
    <property type="molecule type" value="Genomic_DNA"/>
</dbReference>
<gene>
    <name evidence="11" type="ORF">E5288_WYG012710</name>
</gene>
<dbReference type="Pfam" id="PF05837">
    <property type="entry name" value="CENP-H"/>
    <property type="match status" value="1"/>
</dbReference>
<keyword evidence="4" id="KW-0995">Kinetochore</keyword>
<name>A0A6B0QTJ1_9CETA</name>
<feature type="coiled-coil region" evidence="8">
    <location>
        <begin position="70"/>
        <end position="99"/>
    </location>
</feature>
<keyword evidence="3" id="KW-0158">Chromosome</keyword>
<dbReference type="GO" id="GO:0007059">
    <property type="term" value="P:chromosome segregation"/>
    <property type="evidence" value="ECO:0007669"/>
    <property type="project" value="TreeGrafter"/>
</dbReference>
<evidence type="ECO:0000256" key="1">
    <source>
        <dbReference type="ARBA" id="ARBA00004123"/>
    </source>
</evidence>
<dbReference type="GO" id="GO:0007052">
    <property type="term" value="P:mitotic spindle organization"/>
    <property type="evidence" value="ECO:0007669"/>
    <property type="project" value="TreeGrafter"/>
</dbReference>
<protein>
    <recommendedName>
        <fullName evidence="10">Centromere protein H C-terminal domain-containing protein</fullName>
    </recommendedName>
</protein>
<comment type="caution">
    <text evidence="11">The sequence shown here is derived from an EMBL/GenBank/DDBJ whole genome shotgun (WGS) entry which is preliminary data.</text>
</comment>
<evidence type="ECO:0000256" key="6">
    <source>
        <dbReference type="ARBA" id="ARBA00023328"/>
    </source>
</evidence>
<feature type="domain" description="Centromere protein H C-terminal" evidence="10">
    <location>
        <begin position="39"/>
        <end position="215"/>
    </location>
</feature>
<dbReference type="AlphaFoldDB" id="A0A6B0QTJ1"/>
<comment type="subcellular location">
    <subcellularLocation>
        <location evidence="2">Chromosome</location>
        <location evidence="2">Centromere</location>
        <location evidence="2">Kinetochore</location>
    </subcellularLocation>
    <subcellularLocation>
        <location evidence="1">Nucleus</location>
    </subcellularLocation>
</comment>
<comment type="similarity">
    <text evidence="7">Belongs to the CENP-H/MCM16 family.</text>
</comment>
<keyword evidence="12" id="KW-1185">Reference proteome</keyword>
<feature type="compositionally biased region" description="Low complexity" evidence="9">
    <location>
        <begin position="247"/>
        <end position="261"/>
    </location>
</feature>
<keyword evidence="6" id="KW-0137">Centromere</keyword>
<evidence type="ECO:0000313" key="12">
    <source>
        <dbReference type="Proteomes" id="UP000322234"/>
    </source>
</evidence>
<feature type="region of interest" description="Disordered" evidence="9">
    <location>
        <begin position="1"/>
        <end position="33"/>
    </location>
</feature>
<reference evidence="11" key="1">
    <citation type="submission" date="2019-10" db="EMBL/GenBank/DDBJ databases">
        <title>The sequence and de novo assembly of the wild yak genome.</title>
        <authorList>
            <person name="Liu Y."/>
        </authorList>
    </citation>
    <scope>NUCLEOTIDE SEQUENCE [LARGE SCALE GENOMIC DNA]</scope>
    <source>
        <strain evidence="11">WY2019</strain>
    </source>
</reference>
<evidence type="ECO:0000256" key="7">
    <source>
        <dbReference type="ARBA" id="ARBA00025735"/>
    </source>
</evidence>
<feature type="region of interest" description="Disordered" evidence="9">
    <location>
        <begin position="224"/>
        <end position="267"/>
    </location>
</feature>
<evidence type="ECO:0000259" key="10">
    <source>
        <dbReference type="Pfam" id="PF05837"/>
    </source>
</evidence>
<dbReference type="GO" id="GO:0005634">
    <property type="term" value="C:nucleus"/>
    <property type="evidence" value="ECO:0007669"/>
    <property type="project" value="UniProtKB-SubCell"/>
</dbReference>
<accession>A0A6B0QTJ1</accession>
<evidence type="ECO:0000313" key="11">
    <source>
        <dbReference type="EMBL" id="MXQ81089.1"/>
    </source>
</evidence>